<gene>
    <name evidence="9" type="ORF">AXF17_01720</name>
</gene>
<sequence>MQKTGSVKGKLLLLFIAVAWGSSMVVVKGSTDFIPPGRLLATRFTIASIVLALIYRKKLKLIDKNYIKSGLIIGGFLFCAYFTQTTGVMLEMPGKSQFLSSAYCVFVPFIGGLIFREKPKKYHIVAATICATGIILVSVVGTFSVSIGDSISILSSLCWATQIVAIAKWGKDKDPGLITLLQFMVAAMLAWVFTLTQEQSSSIEINQRVIFGVLYLGIVCSGLCFLFQTISQKTESPTSVSIILSFENIFGIIFSILLFNEHMTVNKAIGFVFMFTAILISELQPNFLKDKAEVHIDNEKDKR</sequence>
<evidence type="ECO:0000259" key="8">
    <source>
        <dbReference type="Pfam" id="PF00892"/>
    </source>
</evidence>
<dbReference type="PANTHER" id="PTHR42920:SF5">
    <property type="entry name" value="EAMA DOMAIN-CONTAINING PROTEIN"/>
    <property type="match status" value="1"/>
</dbReference>
<dbReference type="PANTHER" id="PTHR42920">
    <property type="entry name" value="OS03G0707200 PROTEIN-RELATED"/>
    <property type="match status" value="1"/>
</dbReference>
<dbReference type="GO" id="GO:0005886">
    <property type="term" value="C:plasma membrane"/>
    <property type="evidence" value="ECO:0007669"/>
    <property type="project" value="UniProtKB-SubCell"/>
</dbReference>
<keyword evidence="4 7" id="KW-0812">Transmembrane</keyword>
<comment type="subcellular location">
    <subcellularLocation>
        <location evidence="1">Cell membrane</location>
        <topology evidence="1">Multi-pass membrane protein</topology>
    </subcellularLocation>
</comment>
<keyword evidence="6 7" id="KW-0472">Membrane</keyword>
<evidence type="ECO:0000256" key="3">
    <source>
        <dbReference type="ARBA" id="ARBA00022475"/>
    </source>
</evidence>
<dbReference type="AlphaFoldDB" id="A0A223AQU9"/>
<feature type="transmembrane region" description="Helical" evidence="7">
    <location>
        <begin position="39"/>
        <end position="55"/>
    </location>
</feature>
<evidence type="ECO:0000256" key="2">
    <source>
        <dbReference type="ARBA" id="ARBA00007362"/>
    </source>
</evidence>
<evidence type="ECO:0000256" key="1">
    <source>
        <dbReference type="ARBA" id="ARBA00004651"/>
    </source>
</evidence>
<name>A0A223AQU9_9FIRM</name>
<feature type="transmembrane region" description="Helical" evidence="7">
    <location>
        <begin position="96"/>
        <end position="115"/>
    </location>
</feature>
<keyword evidence="5 7" id="KW-1133">Transmembrane helix</keyword>
<dbReference type="RefSeq" id="WP_094233536.1">
    <property type="nucleotide sequence ID" value="NZ_CP016199.1"/>
</dbReference>
<feature type="domain" description="EamA" evidence="8">
    <location>
        <begin position="8"/>
        <end position="138"/>
    </location>
</feature>
<feature type="transmembrane region" description="Helical" evidence="7">
    <location>
        <begin position="67"/>
        <end position="84"/>
    </location>
</feature>
<dbReference type="InterPro" id="IPR051258">
    <property type="entry name" value="Diverse_Substrate_Transporter"/>
</dbReference>
<dbReference type="Pfam" id="PF00892">
    <property type="entry name" value="EamA"/>
    <property type="match status" value="2"/>
</dbReference>
<dbReference type="InterPro" id="IPR000620">
    <property type="entry name" value="EamA_dom"/>
</dbReference>
<evidence type="ECO:0000256" key="4">
    <source>
        <dbReference type="ARBA" id="ARBA00022692"/>
    </source>
</evidence>
<accession>A0A223AQU9</accession>
<evidence type="ECO:0000256" key="7">
    <source>
        <dbReference type="SAM" id="Phobius"/>
    </source>
</evidence>
<dbReference type="OrthoDB" id="9804865at2"/>
<organism evidence="9 10">
    <name type="scientific">Mogibacterium pumilum</name>
    <dbReference type="NCBI Taxonomy" id="86332"/>
    <lineage>
        <taxon>Bacteria</taxon>
        <taxon>Bacillati</taxon>
        <taxon>Bacillota</taxon>
        <taxon>Clostridia</taxon>
        <taxon>Peptostreptococcales</taxon>
        <taxon>Anaerovoracaceae</taxon>
        <taxon>Mogibacterium</taxon>
    </lineage>
</organism>
<feature type="domain" description="EamA" evidence="8">
    <location>
        <begin position="147"/>
        <end position="280"/>
    </location>
</feature>
<evidence type="ECO:0000256" key="5">
    <source>
        <dbReference type="ARBA" id="ARBA00022989"/>
    </source>
</evidence>
<keyword evidence="3" id="KW-1003">Cell membrane</keyword>
<reference evidence="10" key="1">
    <citation type="submission" date="2016-05" db="EMBL/GenBank/DDBJ databases">
        <authorList>
            <person name="Holder M.E."/>
            <person name="Ajami N.J."/>
            <person name="Petrosino J.F."/>
        </authorList>
    </citation>
    <scope>NUCLEOTIDE SEQUENCE [LARGE SCALE GENOMIC DNA]</scope>
    <source>
        <strain evidence="10">ATCC 700696</strain>
    </source>
</reference>
<evidence type="ECO:0000313" key="10">
    <source>
        <dbReference type="Proteomes" id="UP000214689"/>
    </source>
</evidence>
<feature type="transmembrane region" description="Helical" evidence="7">
    <location>
        <begin position="239"/>
        <end position="259"/>
    </location>
</feature>
<evidence type="ECO:0000256" key="6">
    <source>
        <dbReference type="ARBA" id="ARBA00023136"/>
    </source>
</evidence>
<dbReference type="EMBL" id="CP016199">
    <property type="protein sequence ID" value="ASS37312.1"/>
    <property type="molecule type" value="Genomic_DNA"/>
</dbReference>
<dbReference type="InterPro" id="IPR037185">
    <property type="entry name" value="EmrE-like"/>
</dbReference>
<feature type="transmembrane region" description="Helical" evidence="7">
    <location>
        <begin position="122"/>
        <end position="145"/>
    </location>
</feature>
<dbReference type="SUPFAM" id="SSF103481">
    <property type="entry name" value="Multidrug resistance efflux transporter EmrE"/>
    <property type="match status" value="2"/>
</dbReference>
<evidence type="ECO:0000313" key="9">
    <source>
        <dbReference type="EMBL" id="ASS37312.1"/>
    </source>
</evidence>
<feature type="transmembrane region" description="Helical" evidence="7">
    <location>
        <begin position="209"/>
        <end position="227"/>
    </location>
</feature>
<dbReference type="Proteomes" id="UP000214689">
    <property type="component" value="Chromosome"/>
</dbReference>
<comment type="similarity">
    <text evidence="2">Belongs to the EamA transporter family.</text>
</comment>
<protein>
    <submittedName>
        <fullName evidence="9">Transporter</fullName>
    </submittedName>
</protein>
<proteinExistence type="inferred from homology"/>
<keyword evidence="10" id="KW-1185">Reference proteome</keyword>
<feature type="transmembrane region" description="Helical" evidence="7">
    <location>
        <begin position="177"/>
        <end position="197"/>
    </location>
</feature>